<feature type="domain" description="Tetrapyrrole methylase" evidence="7">
    <location>
        <begin position="4"/>
        <end position="225"/>
    </location>
</feature>
<reference evidence="8 9" key="1">
    <citation type="submission" date="2017-08" db="EMBL/GenBank/DDBJ databases">
        <title>Infants hospitalized years apart are colonized by the same room-sourced microbial strains.</title>
        <authorList>
            <person name="Brooks B."/>
            <person name="Olm M.R."/>
            <person name="Firek B.A."/>
            <person name="Baker R."/>
            <person name="Thomas B.C."/>
            <person name="Morowitz M.J."/>
            <person name="Banfield J.F."/>
        </authorList>
    </citation>
    <scope>NUCLEOTIDE SEQUENCE [LARGE SCALE GENOMIC DNA]</scope>
    <source>
        <strain evidence="8">S2_005_003_R2_43</strain>
    </source>
</reference>
<dbReference type="GO" id="GO:0032259">
    <property type="term" value="P:methylation"/>
    <property type="evidence" value="ECO:0007669"/>
    <property type="project" value="UniProtKB-KW"/>
</dbReference>
<comment type="caution">
    <text evidence="8">The sequence shown here is derived from an EMBL/GenBank/DDBJ whole genome shotgun (WGS) entry which is preliminary data.</text>
</comment>
<dbReference type="CDD" id="cd11643">
    <property type="entry name" value="Precorrin-6A-synthase"/>
    <property type="match status" value="1"/>
</dbReference>
<evidence type="ECO:0000256" key="5">
    <source>
        <dbReference type="ARBA" id="ARBA00022691"/>
    </source>
</evidence>
<keyword evidence="2" id="KW-0169">Cobalamin biosynthesis</keyword>
<dbReference type="AlphaFoldDB" id="A0A2W5KIX6"/>
<evidence type="ECO:0000256" key="6">
    <source>
        <dbReference type="PIRNR" id="PIRNR036525"/>
    </source>
</evidence>
<gene>
    <name evidence="8" type="ORF">DI565_09215</name>
</gene>
<comment type="pathway">
    <text evidence="1">Cofactor biosynthesis; adenosylcobalamin biosynthesis.</text>
</comment>
<dbReference type="InterPro" id="IPR014776">
    <property type="entry name" value="4pyrrole_Mease_sub2"/>
</dbReference>
<dbReference type="PIRSF" id="PIRSF036525">
    <property type="entry name" value="CobF"/>
    <property type="match status" value="1"/>
</dbReference>
<proteinExistence type="predicted"/>
<evidence type="ECO:0000313" key="9">
    <source>
        <dbReference type="Proteomes" id="UP000249577"/>
    </source>
</evidence>
<evidence type="ECO:0000259" key="7">
    <source>
        <dbReference type="Pfam" id="PF00590"/>
    </source>
</evidence>
<dbReference type="Gene3D" id="3.40.1010.10">
    <property type="entry name" value="Cobalt-precorrin-4 Transmethylase, Domain 1"/>
    <property type="match status" value="1"/>
</dbReference>
<dbReference type="InterPro" id="IPR012797">
    <property type="entry name" value="CobF"/>
</dbReference>
<dbReference type="InterPro" id="IPR035996">
    <property type="entry name" value="4pyrrol_Methylase_sf"/>
</dbReference>
<evidence type="ECO:0000256" key="2">
    <source>
        <dbReference type="ARBA" id="ARBA00022573"/>
    </source>
</evidence>
<keyword evidence="3 6" id="KW-0489">Methyltransferase</keyword>
<dbReference type="SUPFAM" id="SSF53790">
    <property type="entry name" value="Tetrapyrrole methylase"/>
    <property type="match status" value="1"/>
</dbReference>
<dbReference type="InterPro" id="IPR014777">
    <property type="entry name" value="4pyrrole_Mease_sub1"/>
</dbReference>
<dbReference type="PANTHER" id="PTHR43467:SF1">
    <property type="entry name" value="PRECORRIN-6A SYNTHASE [DEACETYLATING]"/>
    <property type="match status" value="1"/>
</dbReference>
<comment type="catalytic activity">
    <reaction evidence="6">
        <text>precorrin-5 + S-adenosyl-L-methionine + H2O = precorrin-6A + acetate + S-adenosyl-L-homocysteine + 2 H(+)</text>
        <dbReference type="Rhea" id="RHEA:18261"/>
        <dbReference type="ChEBI" id="CHEBI:15377"/>
        <dbReference type="ChEBI" id="CHEBI:15378"/>
        <dbReference type="ChEBI" id="CHEBI:30089"/>
        <dbReference type="ChEBI" id="CHEBI:57856"/>
        <dbReference type="ChEBI" id="CHEBI:59789"/>
        <dbReference type="ChEBI" id="CHEBI:77871"/>
        <dbReference type="ChEBI" id="CHEBI:77872"/>
        <dbReference type="EC" id="2.1.1.152"/>
    </reaction>
</comment>
<evidence type="ECO:0000256" key="1">
    <source>
        <dbReference type="ARBA" id="ARBA00004953"/>
    </source>
</evidence>
<name>A0A2W5KIX6_ANCNO</name>
<dbReference type="EMBL" id="QFPN01000004">
    <property type="protein sequence ID" value="PZQ15979.1"/>
    <property type="molecule type" value="Genomic_DNA"/>
</dbReference>
<protein>
    <recommendedName>
        <fullName evidence="6">Precorrin-6A synthase [deacetylating]</fullName>
        <ecNumber evidence="6">2.1.1.152</ecNumber>
    </recommendedName>
</protein>
<dbReference type="EC" id="2.1.1.152" evidence="6"/>
<organism evidence="8 9">
    <name type="scientific">Ancylobacter novellus</name>
    <name type="common">Thiobacillus novellus</name>
    <dbReference type="NCBI Taxonomy" id="921"/>
    <lineage>
        <taxon>Bacteria</taxon>
        <taxon>Pseudomonadati</taxon>
        <taxon>Pseudomonadota</taxon>
        <taxon>Alphaproteobacteria</taxon>
        <taxon>Hyphomicrobiales</taxon>
        <taxon>Xanthobacteraceae</taxon>
        <taxon>Ancylobacter</taxon>
    </lineage>
</organism>
<keyword evidence="5 6" id="KW-0949">S-adenosyl-L-methionine</keyword>
<dbReference type="PANTHER" id="PTHR43467">
    <property type="entry name" value="COBALT-PRECORRIN-2 C(20)-METHYLTRANSFERASE"/>
    <property type="match status" value="1"/>
</dbReference>
<dbReference type="NCBIfam" id="TIGR02434">
    <property type="entry name" value="CobF"/>
    <property type="match status" value="1"/>
</dbReference>
<keyword evidence="4 6" id="KW-0808">Transferase</keyword>
<evidence type="ECO:0000256" key="3">
    <source>
        <dbReference type="ARBA" id="ARBA00022603"/>
    </source>
</evidence>
<dbReference type="InterPro" id="IPR000878">
    <property type="entry name" value="4pyrrol_Mease"/>
</dbReference>
<comment type="function">
    <text evidence="6">Catalyzes the methylation of C-1 in precorrin-5 and the subsequent extrusion of acetic acid from the resulting intermediate to form cobalt-precorrin-6A.</text>
</comment>
<accession>A0A2W5KIX6</accession>
<dbReference type="GO" id="GO:0009236">
    <property type="term" value="P:cobalamin biosynthetic process"/>
    <property type="evidence" value="ECO:0007669"/>
    <property type="project" value="UniProtKB-KW"/>
</dbReference>
<sequence length="259" mass="28396">MGKTIIIIGIGAGDPDHLTIQAAKALNRVDAVFLMDKGPAKDKLIALRREICRRHIVDRPYRFVDATSPERERDGDYRAAVADLNARKQATFDRLIGDELKDGECGAFLVWGDPSLYDSTIRIVEAIEASGRHDFDWEVIPGVTSLQALTAKHRTTLNTISGAVAVTPGRRLAEQFAGASESVAVMLDADNAFLTLPDKEQVEIFWGAYVGTPDEILVSGKLSDVADEIVRLRSEARKANGWIMDSYLLRKASSPEDDG</sequence>
<evidence type="ECO:0000313" key="8">
    <source>
        <dbReference type="EMBL" id="PZQ15979.1"/>
    </source>
</evidence>
<dbReference type="Gene3D" id="3.30.950.10">
    <property type="entry name" value="Methyltransferase, Cobalt-precorrin-4 Transmethylase, Domain 2"/>
    <property type="match status" value="1"/>
</dbReference>
<dbReference type="GO" id="GO:0043819">
    <property type="term" value="F:precorrin-6A synthase (deacetylating) activity"/>
    <property type="evidence" value="ECO:0007669"/>
    <property type="project" value="UniProtKB-EC"/>
</dbReference>
<dbReference type="Pfam" id="PF00590">
    <property type="entry name" value="TP_methylase"/>
    <property type="match status" value="1"/>
</dbReference>
<dbReference type="Proteomes" id="UP000249577">
    <property type="component" value="Unassembled WGS sequence"/>
</dbReference>
<evidence type="ECO:0000256" key="4">
    <source>
        <dbReference type="ARBA" id="ARBA00022679"/>
    </source>
</evidence>